<dbReference type="Proteomes" id="UP000663828">
    <property type="component" value="Unassembled WGS sequence"/>
</dbReference>
<organism evidence="2 3">
    <name type="scientific">Adineta ricciae</name>
    <name type="common">Rotifer</name>
    <dbReference type="NCBI Taxonomy" id="249248"/>
    <lineage>
        <taxon>Eukaryota</taxon>
        <taxon>Metazoa</taxon>
        <taxon>Spiralia</taxon>
        <taxon>Gnathifera</taxon>
        <taxon>Rotifera</taxon>
        <taxon>Eurotatoria</taxon>
        <taxon>Bdelloidea</taxon>
        <taxon>Adinetida</taxon>
        <taxon>Adinetidae</taxon>
        <taxon>Adineta</taxon>
    </lineage>
</organism>
<dbReference type="EMBL" id="CAJNOR010000203">
    <property type="protein sequence ID" value="CAF0838453.1"/>
    <property type="molecule type" value="Genomic_DNA"/>
</dbReference>
<evidence type="ECO:0000313" key="3">
    <source>
        <dbReference type="Proteomes" id="UP000663828"/>
    </source>
</evidence>
<reference evidence="2" key="1">
    <citation type="submission" date="2021-02" db="EMBL/GenBank/DDBJ databases">
        <authorList>
            <person name="Nowell W R."/>
        </authorList>
    </citation>
    <scope>NUCLEOTIDE SEQUENCE</scope>
</reference>
<dbReference type="AlphaFoldDB" id="A0A813VH80"/>
<protein>
    <recommendedName>
        <fullName evidence="4">Stanniocalcin-like protein</fullName>
    </recommendedName>
</protein>
<keyword evidence="1" id="KW-0732">Signal</keyword>
<comment type="caution">
    <text evidence="2">The sequence shown here is derived from an EMBL/GenBank/DDBJ whole genome shotgun (WGS) entry which is preliminary data.</text>
</comment>
<name>A0A813VH80_ADIRI</name>
<evidence type="ECO:0000313" key="2">
    <source>
        <dbReference type="EMBL" id="CAF0838453.1"/>
    </source>
</evidence>
<evidence type="ECO:0008006" key="4">
    <source>
        <dbReference type="Google" id="ProtNLM"/>
    </source>
</evidence>
<sequence length="191" mass="22525">MISSVLLISLYFLRFSSAHVVHAKTAINETCINYGRNYDCRFYQCYEERFPCGPSYWMLKWGYKYCDRMQRAAFNFDKTGQELIKKLSQCLTNKLLRHGLYKFHDINCEVLRSTGQRIVQECYMTNAKLFCQAYHGRNRDCFFQLTDSDDRHDLNVIRTMTSVGQKCSPKKKLSDMKPNKKMNQCLLTPTL</sequence>
<keyword evidence="3" id="KW-1185">Reference proteome</keyword>
<proteinExistence type="predicted"/>
<feature type="signal peptide" evidence="1">
    <location>
        <begin position="1"/>
        <end position="18"/>
    </location>
</feature>
<evidence type="ECO:0000256" key="1">
    <source>
        <dbReference type="SAM" id="SignalP"/>
    </source>
</evidence>
<accession>A0A813VH80</accession>
<gene>
    <name evidence="2" type="ORF">XAT740_LOCUS4839</name>
</gene>
<feature type="chain" id="PRO_5032394810" description="Stanniocalcin-like protein" evidence="1">
    <location>
        <begin position="19"/>
        <end position="191"/>
    </location>
</feature>